<keyword evidence="3" id="KW-1185">Reference proteome</keyword>
<gene>
    <name evidence="2" type="ORF">A4A49_60464</name>
</gene>
<evidence type="ECO:0000256" key="1">
    <source>
        <dbReference type="SAM" id="MobiDB-lite"/>
    </source>
</evidence>
<organism evidence="2 3">
    <name type="scientific">Nicotiana attenuata</name>
    <name type="common">Coyote tobacco</name>
    <dbReference type="NCBI Taxonomy" id="49451"/>
    <lineage>
        <taxon>Eukaryota</taxon>
        <taxon>Viridiplantae</taxon>
        <taxon>Streptophyta</taxon>
        <taxon>Embryophyta</taxon>
        <taxon>Tracheophyta</taxon>
        <taxon>Spermatophyta</taxon>
        <taxon>Magnoliopsida</taxon>
        <taxon>eudicotyledons</taxon>
        <taxon>Gunneridae</taxon>
        <taxon>Pentapetalae</taxon>
        <taxon>asterids</taxon>
        <taxon>lamiids</taxon>
        <taxon>Solanales</taxon>
        <taxon>Solanaceae</taxon>
        <taxon>Nicotianoideae</taxon>
        <taxon>Nicotianeae</taxon>
        <taxon>Nicotiana</taxon>
    </lineage>
</organism>
<dbReference type="Gramene" id="OIT29447">
    <property type="protein sequence ID" value="OIT29447"/>
    <property type="gene ID" value="A4A49_60464"/>
</dbReference>
<evidence type="ECO:0000313" key="2">
    <source>
        <dbReference type="EMBL" id="OIT29447.1"/>
    </source>
</evidence>
<feature type="non-terminal residue" evidence="2">
    <location>
        <position position="65"/>
    </location>
</feature>
<dbReference type="Proteomes" id="UP000187609">
    <property type="component" value="Unassembled WGS sequence"/>
</dbReference>
<dbReference type="EMBL" id="MJEQ01001782">
    <property type="protein sequence ID" value="OIT29447.1"/>
    <property type="molecule type" value="Genomic_DNA"/>
</dbReference>
<name>A0A314KJF0_NICAT</name>
<protein>
    <submittedName>
        <fullName evidence="2">Uncharacterized protein</fullName>
    </submittedName>
</protein>
<evidence type="ECO:0000313" key="3">
    <source>
        <dbReference type="Proteomes" id="UP000187609"/>
    </source>
</evidence>
<dbReference type="AlphaFoldDB" id="A0A314KJF0"/>
<proteinExistence type="predicted"/>
<accession>A0A314KJF0</accession>
<feature type="region of interest" description="Disordered" evidence="1">
    <location>
        <begin position="1"/>
        <end position="36"/>
    </location>
</feature>
<sequence>MKTVPRDLFSISDELESNTPQCYENEPSEYLAGPSIPEDNGEVALVRSDVLATILDVPPEGFLAQ</sequence>
<comment type="caution">
    <text evidence="2">The sequence shown here is derived from an EMBL/GenBank/DDBJ whole genome shotgun (WGS) entry which is preliminary data.</text>
</comment>
<reference evidence="2" key="1">
    <citation type="submission" date="2016-11" db="EMBL/GenBank/DDBJ databases">
        <title>The genome of Nicotiana attenuata.</title>
        <authorList>
            <person name="Xu S."/>
            <person name="Brockmoeller T."/>
            <person name="Gaquerel E."/>
            <person name="Navarro A."/>
            <person name="Kuhl H."/>
            <person name="Gase K."/>
            <person name="Ling Z."/>
            <person name="Zhou W."/>
            <person name="Kreitzer C."/>
            <person name="Stanke M."/>
            <person name="Tang H."/>
            <person name="Lyons E."/>
            <person name="Pandey P."/>
            <person name="Pandey S.P."/>
            <person name="Timmermann B."/>
            <person name="Baldwin I.T."/>
        </authorList>
    </citation>
    <scope>NUCLEOTIDE SEQUENCE [LARGE SCALE GENOMIC DNA]</scope>
    <source>
        <strain evidence="2">UT</strain>
    </source>
</reference>